<dbReference type="SMART" id="SM00091">
    <property type="entry name" value="PAS"/>
    <property type="match status" value="2"/>
</dbReference>
<accession>A0AAJ1IFC5</accession>
<gene>
    <name evidence="4" type="ORF">PQJ61_09155</name>
</gene>
<organism evidence="4 5">
    <name type="scientific">Candidatus Thalassospirochaeta sargassi</name>
    <dbReference type="NCBI Taxonomy" id="3119039"/>
    <lineage>
        <taxon>Bacteria</taxon>
        <taxon>Pseudomonadati</taxon>
        <taxon>Spirochaetota</taxon>
        <taxon>Spirochaetia</taxon>
        <taxon>Spirochaetales</taxon>
        <taxon>Spirochaetaceae</taxon>
        <taxon>Candidatus Thalassospirochaeta</taxon>
    </lineage>
</organism>
<dbReference type="SUPFAM" id="SSF55073">
    <property type="entry name" value="Nucleotide cyclase"/>
    <property type="match status" value="1"/>
</dbReference>
<dbReference type="InterPro" id="IPR000160">
    <property type="entry name" value="GGDEF_dom"/>
</dbReference>
<dbReference type="GO" id="GO:0052621">
    <property type="term" value="F:diguanylate cyclase activity"/>
    <property type="evidence" value="ECO:0007669"/>
    <property type="project" value="UniProtKB-EC"/>
</dbReference>
<keyword evidence="4" id="KW-0808">Transferase</keyword>
<feature type="domain" description="GGDEF" evidence="2">
    <location>
        <begin position="326"/>
        <end position="459"/>
    </location>
</feature>
<dbReference type="InterPro" id="IPR037522">
    <property type="entry name" value="HD_GYP_dom"/>
</dbReference>
<dbReference type="CDD" id="cd00130">
    <property type="entry name" value="PAS"/>
    <property type="match status" value="1"/>
</dbReference>
<dbReference type="Pfam" id="PF00990">
    <property type="entry name" value="GGDEF"/>
    <property type="match status" value="1"/>
</dbReference>
<dbReference type="NCBIfam" id="TIGR00254">
    <property type="entry name" value="GGDEF"/>
    <property type="match status" value="1"/>
</dbReference>
<evidence type="ECO:0000313" key="4">
    <source>
        <dbReference type="EMBL" id="MDC7226917.1"/>
    </source>
</evidence>
<sequence length="637" mass="73005">MKILPFHDGIDAIRKQLKELNEKIESSDVESEATGFNKREFLNSVILESMNESEREKEQILNSLVEKVCYLDLDYKIKWINDAGLRNVGDKVSINDIIGQTCYKVWYNRSEPCPSCPVETTIKTNWPWKEEVSHPDGTTILVSSQPVIDDNGKMTGTIEIELDITMRKDVERALERSQQRARALLDLIPDFLLIIDNEGKILDYHPAADFNVLSNIEYPEGRMVTEVFSPELSGMIMTNCDMLTEQGVQRNFEYVDKSGKTEKFYDCRFIQTTDTETVCIIRDISTHKSREKEILHRSFHDKLTGLYNRAYFEEECNRIDQSRESLPTSILVIDVNSLKLINDAFGHDFGDKLLLAVSNILSANCRKSDVIARTGGDEFAIILPKSPREKAEKLSERIRRACLERHFDDIFARPSVSIGSAERTDNSQTIDDIIKLADKRMYDMKLERRTEHLNTLISDILNSMQIHGQQSKNHTENCIKLSIDFAVFLNLPKDSVKKIKNLALLHDIGNIRLSNEILSKSDRLSETEYDEIKQHPIIGYRITKAIPDYSSVADLILHHHERWDGQGYPSGLKGKDIPLLCRLFSIIDTWELLINGSTYKPSLSFTEAANEIRRCSGKQFDPEIAGRFIQFIKEKQG</sequence>
<dbReference type="EC" id="2.7.7.65" evidence="4"/>
<evidence type="ECO:0000259" key="1">
    <source>
        <dbReference type="PROSITE" id="PS50113"/>
    </source>
</evidence>
<feature type="domain" description="PAC" evidence="1">
    <location>
        <begin position="126"/>
        <end position="176"/>
    </location>
</feature>
<dbReference type="PROSITE" id="PS50887">
    <property type="entry name" value="GGDEF"/>
    <property type="match status" value="1"/>
</dbReference>
<name>A0AAJ1IFC5_9SPIO</name>
<dbReference type="Proteomes" id="UP001221217">
    <property type="component" value="Unassembled WGS sequence"/>
</dbReference>
<keyword evidence="4" id="KW-0548">Nucleotidyltransferase</keyword>
<dbReference type="Gene3D" id="3.30.450.20">
    <property type="entry name" value="PAS domain"/>
    <property type="match status" value="2"/>
</dbReference>
<proteinExistence type="predicted"/>
<dbReference type="SUPFAM" id="SSF109604">
    <property type="entry name" value="HD-domain/PDEase-like"/>
    <property type="match status" value="1"/>
</dbReference>
<dbReference type="InterPro" id="IPR000700">
    <property type="entry name" value="PAS-assoc_C"/>
</dbReference>
<dbReference type="EMBL" id="JAQQAL010000019">
    <property type="protein sequence ID" value="MDC7226917.1"/>
    <property type="molecule type" value="Genomic_DNA"/>
</dbReference>
<dbReference type="AlphaFoldDB" id="A0AAJ1IFC5"/>
<evidence type="ECO:0000313" key="5">
    <source>
        <dbReference type="Proteomes" id="UP001221217"/>
    </source>
</evidence>
<dbReference type="CDD" id="cd01949">
    <property type="entry name" value="GGDEF"/>
    <property type="match status" value="1"/>
</dbReference>
<evidence type="ECO:0000259" key="3">
    <source>
        <dbReference type="PROSITE" id="PS51832"/>
    </source>
</evidence>
<dbReference type="PANTHER" id="PTHR43155:SF2">
    <property type="entry name" value="CYCLIC DI-GMP PHOSPHODIESTERASE PA4108"/>
    <property type="match status" value="1"/>
</dbReference>
<dbReference type="PROSITE" id="PS51832">
    <property type="entry name" value="HD_GYP"/>
    <property type="match status" value="1"/>
</dbReference>
<dbReference type="InterPro" id="IPR000014">
    <property type="entry name" value="PAS"/>
</dbReference>
<protein>
    <submittedName>
        <fullName evidence="4">Diguanylate cyclase</fullName>
        <ecNumber evidence="4">2.7.7.65</ecNumber>
    </submittedName>
</protein>
<comment type="caution">
    <text evidence="4">The sequence shown here is derived from an EMBL/GenBank/DDBJ whole genome shotgun (WGS) entry which is preliminary data.</text>
</comment>
<dbReference type="Gene3D" id="1.10.3210.10">
    <property type="entry name" value="Hypothetical protein af1432"/>
    <property type="match status" value="1"/>
</dbReference>
<dbReference type="Pfam" id="PF13426">
    <property type="entry name" value="PAS_9"/>
    <property type="match status" value="1"/>
</dbReference>
<dbReference type="PANTHER" id="PTHR43155">
    <property type="entry name" value="CYCLIC DI-GMP PHOSPHODIESTERASE PA4108-RELATED"/>
    <property type="match status" value="1"/>
</dbReference>
<dbReference type="SUPFAM" id="SSF55785">
    <property type="entry name" value="PYP-like sensor domain (PAS domain)"/>
    <property type="match status" value="2"/>
</dbReference>
<feature type="domain" description="HD-GYP" evidence="3">
    <location>
        <begin position="449"/>
        <end position="637"/>
    </location>
</feature>
<dbReference type="SMART" id="SM00267">
    <property type="entry name" value="GGDEF"/>
    <property type="match status" value="1"/>
</dbReference>
<dbReference type="Pfam" id="PF13487">
    <property type="entry name" value="HD_5"/>
    <property type="match status" value="1"/>
</dbReference>
<dbReference type="PROSITE" id="PS50113">
    <property type="entry name" value="PAC"/>
    <property type="match status" value="1"/>
</dbReference>
<dbReference type="InterPro" id="IPR029787">
    <property type="entry name" value="Nucleotide_cyclase"/>
</dbReference>
<dbReference type="InterPro" id="IPR003607">
    <property type="entry name" value="HD/PDEase_dom"/>
</dbReference>
<dbReference type="InterPro" id="IPR043128">
    <property type="entry name" value="Rev_trsase/Diguanyl_cyclase"/>
</dbReference>
<evidence type="ECO:0000259" key="2">
    <source>
        <dbReference type="PROSITE" id="PS50887"/>
    </source>
</evidence>
<reference evidence="4 5" key="1">
    <citation type="submission" date="2022-12" db="EMBL/GenBank/DDBJ databases">
        <title>Metagenome assembled genome from gulf of manar.</title>
        <authorList>
            <person name="Kohli P."/>
            <person name="Pk S."/>
            <person name="Venkata Ramana C."/>
            <person name="Sasikala C."/>
        </authorList>
    </citation>
    <scope>NUCLEOTIDE SEQUENCE [LARGE SCALE GENOMIC DNA]</scope>
    <source>
        <strain evidence="4">JB008</strain>
    </source>
</reference>
<dbReference type="InterPro" id="IPR035965">
    <property type="entry name" value="PAS-like_dom_sf"/>
</dbReference>
<dbReference type="Gene3D" id="3.30.70.270">
    <property type="match status" value="1"/>
</dbReference>
<dbReference type="CDD" id="cd00077">
    <property type="entry name" value="HDc"/>
    <property type="match status" value="1"/>
</dbReference>